<name>A0A8J2SQ53_9STRA</name>
<proteinExistence type="predicted"/>
<accession>A0A8J2SQ53</accession>
<reference evidence="2" key="1">
    <citation type="submission" date="2021-11" db="EMBL/GenBank/DDBJ databases">
        <authorList>
            <consortium name="Genoscope - CEA"/>
            <person name="William W."/>
        </authorList>
    </citation>
    <scope>NUCLEOTIDE SEQUENCE</scope>
</reference>
<dbReference type="EMBL" id="CAKKNE010000003">
    <property type="protein sequence ID" value="CAH0371747.1"/>
    <property type="molecule type" value="Genomic_DNA"/>
</dbReference>
<comment type="caution">
    <text evidence="2">The sequence shown here is derived from an EMBL/GenBank/DDBJ whole genome shotgun (WGS) entry which is preliminary data.</text>
</comment>
<dbReference type="Proteomes" id="UP000789595">
    <property type="component" value="Unassembled WGS sequence"/>
</dbReference>
<gene>
    <name evidence="2" type="ORF">PECAL_3P16990</name>
</gene>
<dbReference type="AlphaFoldDB" id="A0A8J2SQ53"/>
<evidence type="ECO:0000256" key="1">
    <source>
        <dbReference type="SAM" id="MobiDB-lite"/>
    </source>
</evidence>
<evidence type="ECO:0000313" key="2">
    <source>
        <dbReference type="EMBL" id="CAH0371747.1"/>
    </source>
</evidence>
<feature type="region of interest" description="Disordered" evidence="1">
    <location>
        <begin position="53"/>
        <end position="91"/>
    </location>
</feature>
<sequence length="221" mass="23426">CGARCGRRPPARGCLLAQLRGPLRPGRARERRLRAAGPACAVLASWRRPETALAGRRGRGAGRRGALPAGAGSDEPRERRSPSTTPRARTQVGEVVRGVGKVSLDVYNFLLKINGKYDLTDKAGAQLKDQLNKLKAGSSGETIAKVEDALSKATSKFNELDKEYDLVEKGKQALGYAGDLSAKAIDKGLELNAEYKLTDQVVAKVTEASSAAAAKATKKSA</sequence>
<evidence type="ECO:0000313" key="3">
    <source>
        <dbReference type="Proteomes" id="UP000789595"/>
    </source>
</evidence>
<organism evidence="2 3">
    <name type="scientific">Pelagomonas calceolata</name>
    <dbReference type="NCBI Taxonomy" id="35677"/>
    <lineage>
        <taxon>Eukaryota</taxon>
        <taxon>Sar</taxon>
        <taxon>Stramenopiles</taxon>
        <taxon>Ochrophyta</taxon>
        <taxon>Pelagophyceae</taxon>
        <taxon>Pelagomonadales</taxon>
        <taxon>Pelagomonadaceae</taxon>
        <taxon>Pelagomonas</taxon>
    </lineage>
</organism>
<protein>
    <submittedName>
        <fullName evidence="2">Uncharacterized protein</fullName>
    </submittedName>
</protein>
<keyword evidence="3" id="KW-1185">Reference proteome</keyword>
<feature type="non-terminal residue" evidence="2">
    <location>
        <position position="1"/>
    </location>
</feature>
<dbReference type="OrthoDB" id="193358at2759"/>